<evidence type="ECO:0000313" key="1">
    <source>
        <dbReference type="EMBL" id="OWM74860.1"/>
    </source>
</evidence>
<dbReference type="EMBL" id="MTKT01003433">
    <property type="protein sequence ID" value="OWM74860.1"/>
    <property type="molecule type" value="Genomic_DNA"/>
</dbReference>
<comment type="caution">
    <text evidence="1">The sequence shown here is derived from an EMBL/GenBank/DDBJ whole genome shotgun (WGS) entry which is preliminary data.</text>
</comment>
<dbReference type="AlphaFoldDB" id="A0A218WR72"/>
<protein>
    <submittedName>
        <fullName evidence="1">Uncharacterized protein</fullName>
    </submittedName>
</protein>
<sequence>MEKGIVKTRARLLLSIELPSPLLPDLLTRLAPAPRSTYQARPCYFGKFPRNVIWTEVVGIDPSLILLHGGHRQLL</sequence>
<evidence type="ECO:0000313" key="2">
    <source>
        <dbReference type="Proteomes" id="UP000197138"/>
    </source>
</evidence>
<organism evidence="1 2">
    <name type="scientific">Punica granatum</name>
    <name type="common">Pomegranate</name>
    <dbReference type="NCBI Taxonomy" id="22663"/>
    <lineage>
        <taxon>Eukaryota</taxon>
        <taxon>Viridiplantae</taxon>
        <taxon>Streptophyta</taxon>
        <taxon>Embryophyta</taxon>
        <taxon>Tracheophyta</taxon>
        <taxon>Spermatophyta</taxon>
        <taxon>Magnoliopsida</taxon>
        <taxon>eudicotyledons</taxon>
        <taxon>Gunneridae</taxon>
        <taxon>Pentapetalae</taxon>
        <taxon>rosids</taxon>
        <taxon>malvids</taxon>
        <taxon>Myrtales</taxon>
        <taxon>Lythraceae</taxon>
        <taxon>Punica</taxon>
    </lineage>
</organism>
<gene>
    <name evidence="1" type="ORF">CDL15_Pgr004627</name>
</gene>
<dbReference type="Proteomes" id="UP000197138">
    <property type="component" value="Unassembled WGS sequence"/>
</dbReference>
<reference evidence="2" key="1">
    <citation type="journal article" date="2017" name="Plant J.">
        <title>The pomegranate (Punica granatum L.) genome and the genomics of punicalagin biosynthesis.</title>
        <authorList>
            <person name="Qin G."/>
            <person name="Xu C."/>
            <person name="Ming R."/>
            <person name="Tang H."/>
            <person name="Guyot R."/>
            <person name="Kramer E.M."/>
            <person name="Hu Y."/>
            <person name="Yi X."/>
            <person name="Qi Y."/>
            <person name="Xu X."/>
            <person name="Gao Z."/>
            <person name="Pan H."/>
            <person name="Jian J."/>
            <person name="Tian Y."/>
            <person name="Yue Z."/>
            <person name="Xu Y."/>
        </authorList>
    </citation>
    <scope>NUCLEOTIDE SEQUENCE [LARGE SCALE GENOMIC DNA]</scope>
    <source>
        <strain evidence="2">cv. Dabenzi</strain>
    </source>
</reference>
<accession>A0A218WR72</accession>
<name>A0A218WR72_PUNGR</name>
<proteinExistence type="predicted"/>